<accession>K6WKD6</accession>
<feature type="compositionally biased region" description="Basic residues" evidence="8">
    <location>
        <begin position="1"/>
        <end position="11"/>
    </location>
</feature>
<gene>
    <name evidence="10" type="ORF">KILIM_004_00450</name>
</gene>
<keyword evidence="7 9" id="KW-0472">Membrane</keyword>
<feature type="transmembrane region" description="Helical" evidence="9">
    <location>
        <begin position="176"/>
        <end position="194"/>
    </location>
</feature>
<dbReference type="STRING" id="1184609.KILIM_004_00450"/>
<feature type="transmembrane region" description="Helical" evidence="9">
    <location>
        <begin position="148"/>
        <end position="170"/>
    </location>
</feature>
<protein>
    <submittedName>
        <fullName evidence="10">Putative AzlC family protein</fullName>
    </submittedName>
</protein>
<comment type="caution">
    <text evidence="10">The sequence shown here is derived from an EMBL/GenBank/DDBJ whole genome shotgun (WGS) entry which is preliminary data.</text>
</comment>
<keyword evidence="6 9" id="KW-1133">Transmembrane helix</keyword>
<feature type="compositionally biased region" description="Low complexity" evidence="8">
    <location>
        <begin position="260"/>
        <end position="278"/>
    </location>
</feature>
<dbReference type="GO" id="GO:0005886">
    <property type="term" value="C:plasma membrane"/>
    <property type="evidence" value="ECO:0007669"/>
    <property type="project" value="UniProtKB-SubCell"/>
</dbReference>
<dbReference type="eggNOG" id="COG1296">
    <property type="taxonomic scope" value="Bacteria"/>
</dbReference>
<dbReference type="GO" id="GO:1903785">
    <property type="term" value="P:L-valine transmembrane transport"/>
    <property type="evidence" value="ECO:0007669"/>
    <property type="project" value="TreeGrafter"/>
</dbReference>
<evidence type="ECO:0000256" key="5">
    <source>
        <dbReference type="ARBA" id="ARBA00022692"/>
    </source>
</evidence>
<evidence type="ECO:0000256" key="6">
    <source>
        <dbReference type="ARBA" id="ARBA00022989"/>
    </source>
</evidence>
<evidence type="ECO:0000256" key="7">
    <source>
        <dbReference type="ARBA" id="ARBA00023136"/>
    </source>
</evidence>
<keyword evidence="5 9" id="KW-0812">Transmembrane</keyword>
<dbReference type="Pfam" id="PF03591">
    <property type="entry name" value="AzlC"/>
    <property type="match status" value="1"/>
</dbReference>
<proteinExistence type="inferred from homology"/>
<keyword evidence="3" id="KW-0813">Transport</keyword>
<comment type="subcellular location">
    <subcellularLocation>
        <location evidence="1">Cell membrane</location>
        <topology evidence="1">Multi-pass membrane protein</topology>
    </subcellularLocation>
</comment>
<feature type="region of interest" description="Disordered" evidence="8">
    <location>
        <begin position="241"/>
        <end position="286"/>
    </location>
</feature>
<reference evidence="10 11" key="1">
    <citation type="submission" date="2012-08" db="EMBL/GenBank/DDBJ databases">
        <title>Whole genome shotgun sequence of Kineosphaera limosa NBRC 100340.</title>
        <authorList>
            <person name="Yoshida I."/>
            <person name="Isaki S."/>
            <person name="Hosoyama A."/>
            <person name="Tsuchikane K."/>
            <person name="Katsumata H."/>
            <person name="Ando Y."/>
            <person name="Ohji S."/>
            <person name="Hamada M."/>
            <person name="Tamura T."/>
            <person name="Yamazoe A."/>
            <person name="Yamazaki S."/>
            <person name="Fujita N."/>
        </authorList>
    </citation>
    <scope>NUCLEOTIDE SEQUENCE [LARGE SCALE GENOMIC DNA]</scope>
    <source>
        <strain evidence="10 11">NBRC 100340</strain>
    </source>
</reference>
<feature type="transmembrane region" description="Helical" evidence="9">
    <location>
        <begin position="41"/>
        <end position="70"/>
    </location>
</feature>
<dbReference type="OrthoDB" id="5195391at2"/>
<feature type="transmembrane region" description="Helical" evidence="9">
    <location>
        <begin position="76"/>
        <end position="100"/>
    </location>
</feature>
<feature type="region of interest" description="Disordered" evidence="8">
    <location>
        <begin position="1"/>
        <end position="29"/>
    </location>
</feature>
<keyword evidence="11" id="KW-1185">Reference proteome</keyword>
<evidence type="ECO:0000256" key="8">
    <source>
        <dbReference type="SAM" id="MobiDB-lite"/>
    </source>
</evidence>
<dbReference type="EMBL" id="BAHD01000004">
    <property type="protein sequence ID" value="GAB94256.1"/>
    <property type="molecule type" value="Genomic_DNA"/>
</dbReference>
<evidence type="ECO:0000313" key="10">
    <source>
        <dbReference type="EMBL" id="GAB94256.1"/>
    </source>
</evidence>
<evidence type="ECO:0000256" key="9">
    <source>
        <dbReference type="SAM" id="Phobius"/>
    </source>
</evidence>
<evidence type="ECO:0000256" key="1">
    <source>
        <dbReference type="ARBA" id="ARBA00004651"/>
    </source>
</evidence>
<keyword evidence="4" id="KW-1003">Cell membrane</keyword>
<name>K6WKD6_9MICO</name>
<dbReference type="AlphaFoldDB" id="K6WKD6"/>
<feature type="compositionally biased region" description="Basic and acidic residues" evidence="8">
    <location>
        <begin position="12"/>
        <end position="21"/>
    </location>
</feature>
<dbReference type="PANTHER" id="PTHR34979:SF1">
    <property type="entry name" value="INNER MEMBRANE PROTEIN YGAZ"/>
    <property type="match status" value="1"/>
</dbReference>
<evidence type="ECO:0000313" key="11">
    <source>
        <dbReference type="Proteomes" id="UP000008366"/>
    </source>
</evidence>
<comment type="similarity">
    <text evidence="2">Belongs to the AzlC family.</text>
</comment>
<dbReference type="RefSeq" id="WP_006590789.1">
    <property type="nucleotide sequence ID" value="NZ_BAHD01000004.1"/>
</dbReference>
<evidence type="ECO:0000256" key="2">
    <source>
        <dbReference type="ARBA" id="ARBA00010735"/>
    </source>
</evidence>
<organism evidence="10 11">
    <name type="scientific">Kineosphaera limosa NBRC 100340</name>
    <dbReference type="NCBI Taxonomy" id="1184609"/>
    <lineage>
        <taxon>Bacteria</taxon>
        <taxon>Bacillati</taxon>
        <taxon>Actinomycetota</taxon>
        <taxon>Actinomycetes</taxon>
        <taxon>Micrococcales</taxon>
        <taxon>Dermatophilaceae</taxon>
        <taxon>Kineosphaera</taxon>
    </lineage>
</organism>
<feature type="transmembrane region" description="Helical" evidence="9">
    <location>
        <begin position="206"/>
        <end position="235"/>
    </location>
</feature>
<sequence>MNRAHQGRHRKRDQDHSHDADGTPSGAAATKRQALSVGIATGAYGISFGALSVAAGLSVWQTIALSLLMFTGGSQFAFVGIIGAGGGGLSATATASLLGVRNGLYALEISRLLDLRGWRRLLGAHWTIDESTAVAVGQPDTARSSIGFWWTGAAVFVLWNLTTAIGAVLGDAMGDPRQYGLDAAAAAAFCALLWPRLHSHLTRGVALVALLLAVGLSAFVPPGVPVLLAALVALVGLPTPSRGAPADSGEADAAPTPMGDTDPVDAATTDTTDTTAAPEAKEGRDR</sequence>
<dbReference type="PANTHER" id="PTHR34979">
    <property type="entry name" value="INNER MEMBRANE PROTEIN YGAZ"/>
    <property type="match status" value="1"/>
</dbReference>
<evidence type="ECO:0000256" key="4">
    <source>
        <dbReference type="ARBA" id="ARBA00022475"/>
    </source>
</evidence>
<dbReference type="Proteomes" id="UP000008366">
    <property type="component" value="Unassembled WGS sequence"/>
</dbReference>
<evidence type="ECO:0000256" key="3">
    <source>
        <dbReference type="ARBA" id="ARBA00022448"/>
    </source>
</evidence>
<dbReference type="InterPro" id="IPR011606">
    <property type="entry name" value="Brnchd-chn_aa_trnsp_permease"/>
</dbReference>